<reference evidence="1 2" key="1">
    <citation type="submission" date="2018-03" db="EMBL/GenBank/DDBJ databases">
        <title>Genome sequence of Clostridium liquoris DSM 100320.</title>
        <authorList>
            <person name="Poehlein A."/>
            <person name="Daniel R."/>
        </authorList>
    </citation>
    <scope>NUCLEOTIDE SEQUENCE [LARGE SCALE GENOMIC DNA]</scope>
    <source>
        <strain evidence="1 2">DSM 100320</strain>
    </source>
</reference>
<dbReference type="EMBL" id="PVXO01000071">
    <property type="protein sequence ID" value="PRR76942.1"/>
    <property type="molecule type" value="Genomic_DNA"/>
</dbReference>
<comment type="caution">
    <text evidence="1">The sequence shown here is derived from an EMBL/GenBank/DDBJ whole genome shotgun (WGS) entry which is preliminary data.</text>
</comment>
<gene>
    <name evidence="1" type="ORF">CLLI_26800</name>
</gene>
<dbReference type="RefSeq" id="WP_106064704.1">
    <property type="nucleotide sequence ID" value="NZ_PVXO01000071.1"/>
</dbReference>
<evidence type="ECO:0008006" key="3">
    <source>
        <dbReference type="Google" id="ProtNLM"/>
    </source>
</evidence>
<keyword evidence="2" id="KW-1185">Reference proteome</keyword>
<dbReference type="SUPFAM" id="SSF140500">
    <property type="entry name" value="BAS1536-like"/>
    <property type="match status" value="1"/>
</dbReference>
<dbReference type="GO" id="GO:0046983">
    <property type="term" value="F:protein dimerization activity"/>
    <property type="evidence" value="ECO:0007669"/>
    <property type="project" value="InterPro"/>
</dbReference>
<dbReference type="Gene3D" id="4.10.280.10">
    <property type="entry name" value="Helix-loop-helix DNA-binding domain"/>
    <property type="match status" value="1"/>
</dbReference>
<evidence type="ECO:0000313" key="2">
    <source>
        <dbReference type="Proteomes" id="UP000239706"/>
    </source>
</evidence>
<dbReference type="Pfam" id="PF09388">
    <property type="entry name" value="SpoOE-like"/>
    <property type="match status" value="1"/>
</dbReference>
<accession>A0A2T0B098</accession>
<evidence type="ECO:0000313" key="1">
    <source>
        <dbReference type="EMBL" id="PRR76942.1"/>
    </source>
</evidence>
<name>A0A2T0B098_9CLOT</name>
<dbReference type="InterPro" id="IPR037208">
    <property type="entry name" value="Spo0E-like_sf"/>
</dbReference>
<dbReference type="GO" id="GO:0043937">
    <property type="term" value="P:regulation of sporulation"/>
    <property type="evidence" value="ECO:0007669"/>
    <property type="project" value="InterPro"/>
</dbReference>
<dbReference type="OrthoDB" id="1913362at2"/>
<proteinExistence type="predicted"/>
<sequence length="88" mass="10365">MKKSFLLSCVGIDEVVLQEKEIEGYDNILDIEKEIEYTRELLNQVSCDIDNLEKSKQILEVSQYMDKLLNEYTNITTEKKNSKKIKFL</sequence>
<dbReference type="InterPro" id="IPR036638">
    <property type="entry name" value="HLH_DNA-bd_sf"/>
</dbReference>
<dbReference type="InterPro" id="IPR018540">
    <property type="entry name" value="Spo0E-like"/>
</dbReference>
<organism evidence="1 2">
    <name type="scientific">Clostridium liquoris</name>
    <dbReference type="NCBI Taxonomy" id="1289519"/>
    <lineage>
        <taxon>Bacteria</taxon>
        <taxon>Bacillati</taxon>
        <taxon>Bacillota</taxon>
        <taxon>Clostridia</taxon>
        <taxon>Eubacteriales</taxon>
        <taxon>Clostridiaceae</taxon>
        <taxon>Clostridium</taxon>
    </lineage>
</organism>
<dbReference type="Proteomes" id="UP000239706">
    <property type="component" value="Unassembled WGS sequence"/>
</dbReference>
<protein>
    <recommendedName>
        <fullName evidence="3">Spo0E like sporulation regulatory protein</fullName>
    </recommendedName>
</protein>
<dbReference type="AlphaFoldDB" id="A0A2T0B098"/>